<evidence type="ECO:0000256" key="1">
    <source>
        <dbReference type="SAM" id="MobiDB-lite"/>
    </source>
</evidence>
<dbReference type="Pfam" id="PF10710">
    <property type="entry name" value="DUF2512"/>
    <property type="match status" value="1"/>
</dbReference>
<keyword evidence="4" id="KW-1185">Reference proteome</keyword>
<feature type="transmembrane region" description="Helical" evidence="2">
    <location>
        <begin position="30"/>
        <end position="47"/>
    </location>
</feature>
<feature type="transmembrane region" description="Helical" evidence="2">
    <location>
        <begin position="86"/>
        <end position="104"/>
    </location>
</feature>
<evidence type="ECO:0000313" key="4">
    <source>
        <dbReference type="Proteomes" id="UP000234748"/>
    </source>
</evidence>
<name>A0A2N5M807_9BACI</name>
<feature type="transmembrane region" description="Helical" evidence="2">
    <location>
        <begin position="7"/>
        <end position="24"/>
    </location>
</feature>
<reference evidence="3 4" key="1">
    <citation type="submission" date="2017-11" db="EMBL/GenBank/DDBJ databases">
        <title>Comparitive Functional Genomics of Dry Heat Resistant strains isolated from the Viking Spacecraft.</title>
        <authorList>
            <person name="Seuylemezian A."/>
            <person name="Cooper K."/>
            <person name="Vaishampayan P."/>
        </authorList>
    </citation>
    <scope>NUCLEOTIDE SEQUENCE [LARGE SCALE GENOMIC DNA]</scope>
    <source>
        <strain evidence="3 4">V1-29</strain>
    </source>
</reference>
<proteinExistence type="predicted"/>
<feature type="transmembrane region" description="Helical" evidence="2">
    <location>
        <begin position="59"/>
        <end position="80"/>
    </location>
</feature>
<organism evidence="3 4">
    <name type="scientific">Peribacillus deserti</name>
    <dbReference type="NCBI Taxonomy" id="673318"/>
    <lineage>
        <taxon>Bacteria</taxon>
        <taxon>Bacillati</taxon>
        <taxon>Bacillota</taxon>
        <taxon>Bacilli</taxon>
        <taxon>Bacillales</taxon>
        <taxon>Bacillaceae</taxon>
        <taxon>Peribacillus</taxon>
    </lineage>
</organism>
<dbReference type="RefSeq" id="WP_101641052.1">
    <property type="nucleotide sequence ID" value="NZ_PGUY01000021.1"/>
</dbReference>
<dbReference type="AlphaFoldDB" id="A0A2N5M807"/>
<protein>
    <recommendedName>
        <fullName evidence="5">DUF2512 domain-containing protein</fullName>
    </recommendedName>
</protein>
<accession>A0A2N5M807</accession>
<dbReference type="OrthoDB" id="2111682at2"/>
<gene>
    <name evidence="3" type="ORF">CUU66_07455</name>
</gene>
<evidence type="ECO:0000256" key="2">
    <source>
        <dbReference type="SAM" id="Phobius"/>
    </source>
</evidence>
<keyword evidence="2" id="KW-0472">Membrane</keyword>
<dbReference type="InterPro" id="IPR019649">
    <property type="entry name" value="DUF2512"/>
</dbReference>
<sequence>MRHILPLLIKFIATFSMLGIILGLFNNFSIFDVLVISILLTAVAYVLGDFMILRRTNNVMATAADFGLAFLLIWLLSRNLTFQDNLVSASFFAALGVTLFEYVFHRIIPRSANHTVRAKGRQHSGNTGRSTSRYETEASEDLTPVRPDVRSKKDSEDQKNT</sequence>
<keyword evidence="2" id="KW-1133">Transmembrane helix</keyword>
<evidence type="ECO:0008006" key="5">
    <source>
        <dbReference type="Google" id="ProtNLM"/>
    </source>
</evidence>
<feature type="compositionally biased region" description="Basic and acidic residues" evidence="1">
    <location>
        <begin position="147"/>
        <end position="161"/>
    </location>
</feature>
<dbReference type="EMBL" id="PGUY01000021">
    <property type="protein sequence ID" value="PLT30490.1"/>
    <property type="molecule type" value="Genomic_DNA"/>
</dbReference>
<evidence type="ECO:0000313" key="3">
    <source>
        <dbReference type="EMBL" id="PLT30490.1"/>
    </source>
</evidence>
<feature type="region of interest" description="Disordered" evidence="1">
    <location>
        <begin position="115"/>
        <end position="161"/>
    </location>
</feature>
<keyword evidence="2" id="KW-0812">Transmembrane</keyword>
<dbReference type="Proteomes" id="UP000234748">
    <property type="component" value="Unassembled WGS sequence"/>
</dbReference>
<feature type="compositionally biased region" description="Polar residues" evidence="1">
    <location>
        <begin position="123"/>
        <end position="133"/>
    </location>
</feature>
<comment type="caution">
    <text evidence="3">The sequence shown here is derived from an EMBL/GenBank/DDBJ whole genome shotgun (WGS) entry which is preliminary data.</text>
</comment>